<dbReference type="Gene3D" id="1.10.10.10">
    <property type="entry name" value="Winged helix-like DNA-binding domain superfamily/Winged helix DNA-binding domain"/>
    <property type="match status" value="1"/>
</dbReference>
<dbReference type="SUPFAM" id="SSF88659">
    <property type="entry name" value="Sigma3 and sigma4 domains of RNA polymerase sigma factors"/>
    <property type="match status" value="1"/>
</dbReference>
<evidence type="ECO:0000259" key="1">
    <source>
        <dbReference type="Pfam" id="PF04545"/>
    </source>
</evidence>
<evidence type="ECO:0000313" key="3">
    <source>
        <dbReference type="Proteomes" id="UP000002524"/>
    </source>
</evidence>
<dbReference type="PaxDb" id="243230-DR_2482"/>
<dbReference type="KEGG" id="dra:DR_2482"/>
<proteinExistence type="predicted"/>
<dbReference type="GO" id="GO:0003700">
    <property type="term" value="F:DNA-binding transcription factor activity"/>
    <property type="evidence" value="ECO:0007669"/>
    <property type="project" value="InterPro"/>
</dbReference>
<dbReference type="AlphaFoldDB" id="Q9RRK7"/>
<reference evidence="2 3" key="1">
    <citation type="journal article" date="1999" name="Science">
        <title>Genome sequence of the radioresistant bacterium Deinococcus radiodurans R1.</title>
        <authorList>
            <person name="White O."/>
            <person name="Eisen J.A."/>
            <person name="Heidelberg J.F."/>
            <person name="Hickey E.K."/>
            <person name="Peterson J.D."/>
            <person name="Dodson R.J."/>
            <person name="Haft D.H."/>
            <person name="Gwinn M.L."/>
            <person name="Nelson W.C."/>
            <person name="Richardson D.L."/>
            <person name="Moffat K.S."/>
            <person name="Qin H."/>
            <person name="Jiang L."/>
            <person name="Pamphile W."/>
            <person name="Crosby M."/>
            <person name="Shen M."/>
            <person name="Vamathevan J.J."/>
            <person name="Lam P."/>
            <person name="McDonald L."/>
            <person name="Utterback T."/>
            <person name="Zalewski C."/>
            <person name="Makarova K.S."/>
            <person name="Aravind L."/>
            <person name="Daly M.J."/>
            <person name="Minton K.W."/>
            <person name="Fleischmann R.D."/>
            <person name="Ketchum K.A."/>
            <person name="Nelson K.E."/>
            <person name="Salzberg S."/>
            <person name="Smith H.O."/>
            <person name="Venter J.C."/>
            <person name="Fraser C.M."/>
        </authorList>
    </citation>
    <scope>NUCLEOTIDE SEQUENCE [LARGE SCALE GENOMIC DNA]</scope>
    <source>
        <strain evidence="3">ATCC 13939 / DSM 20539 / JCM 16871 / LMG 4051 / NBRC 15346 / NCIMB 9279 / R1 / VKM B-1422</strain>
    </source>
</reference>
<dbReference type="PIR" id="C75269">
    <property type="entry name" value="C75269"/>
</dbReference>
<dbReference type="EnsemblBacteria" id="AAF12026">
    <property type="protein sequence ID" value="AAF12026"/>
    <property type="gene ID" value="DR_2482"/>
</dbReference>
<dbReference type="Proteomes" id="UP000002524">
    <property type="component" value="Chromosome 1"/>
</dbReference>
<dbReference type="PATRIC" id="fig|243230.17.peg.2719"/>
<protein>
    <recommendedName>
        <fullName evidence="1">RNA polymerase sigma-70 region 4 domain-containing protein</fullName>
    </recommendedName>
</protein>
<dbReference type="EMBL" id="AE000513">
    <property type="protein sequence ID" value="AAF12026.1"/>
    <property type="molecule type" value="Genomic_DNA"/>
</dbReference>
<dbReference type="InterPro" id="IPR007630">
    <property type="entry name" value="RNA_pol_sigma70_r4"/>
</dbReference>
<organism evidence="2 3">
    <name type="scientific">Deinococcus radiodurans (strain ATCC 13939 / DSM 20539 / JCM 16871 / CCUG 27074 / LMG 4051 / NBRC 15346 / NCIMB 9279 / VKM B-1422 / R1)</name>
    <dbReference type="NCBI Taxonomy" id="243230"/>
    <lineage>
        <taxon>Bacteria</taxon>
        <taxon>Thermotogati</taxon>
        <taxon>Deinococcota</taxon>
        <taxon>Deinococci</taxon>
        <taxon>Deinococcales</taxon>
        <taxon>Deinococcaceae</taxon>
        <taxon>Deinococcus</taxon>
    </lineage>
</organism>
<dbReference type="GO" id="GO:0006352">
    <property type="term" value="P:DNA-templated transcription initiation"/>
    <property type="evidence" value="ECO:0007669"/>
    <property type="project" value="InterPro"/>
</dbReference>
<dbReference type="SMR" id="Q9RRK7"/>
<dbReference type="HOGENOM" id="CLU_557501_0_0_0"/>
<evidence type="ECO:0000313" key="2">
    <source>
        <dbReference type="EMBL" id="AAF12026.1"/>
    </source>
</evidence>
<gene>
    <name evidence="2" type="ordered locus">DR_2482</name>
</gene>
<feature type="domain" description="RNA polymerase sigma-70 region 4" evidence="1">
    <location>
        <begin position="42"/>
        <end position="79"/>
    </location>
</feature>
<dbReference type="OrthoDB" id="1493526at2"/>
<dbReference type="STRING" id="243230.DR_2482"/>
<dbReference type="InterPro" id="IPR036388">
    <property type="entry name" value="WH-like_DNA-bd_sf"/>
</dbReference>
<dbReference type="InterPro" id="IPR013324">
    <property type="entry name" value="RNA_pol_sigma_r3/r4-like"/>
</dbReference>
<dbReference type="eggNOG" id="COG0568">
    <property type="taxonomic scope" value="Bacteria"/>
</dbReference>
<dbReference type="Pfam" id="PF04545">
    <property type="entry name" value="Sigma70_r4"/>
    <property type="match status" value="1"/>
</dbReference>
<name>Q9RRK7_DEIRA</name>
<accession>Q9RRK7</accession>
<sequence length="489" mass="55410">MPLPEEWQGIVEGLRPASLRRPQRELSALGHLVDACLHVVDDERNRALIWGRFGAGQTLQEAGDAHGITRERVRQVVNRSSRLFLRNARVRQIADAVFAGLGREGPILLSVRGACSAEQPGASPEQLWDFMLNIWREVQKRPVQSVPLGDDLYLFSPQPLPSEREVARRMAERGSFLYPAQLAALLEVAPNEVEAVACGLPRLVRTQSGLYGLRGWTLPQLLKAVAEQLARAGFTEWHFSQIGKAAAFFDTDLEHTPSRNFAAVLSRSEVNSFEHAGRDGCWRLASLGDGHGSNLEAIRAVLEEADTPLHWTDIQERLSRQVHDGTVVALLTREPDFVNLGRSVFGLRDRAYDTMETQTEEAFMRDLFRQMSRDWVPAMLAEDLAAGRGLDVQQLRRVGRVSEEFRFWKWGTGEVLYVTPEEANRRFFRRWFASREDRELPETDVLLAGLRLAFEQRDRDILCQTYECLRRRGGTLPPEAAHWVDWALG</sequence>
<dbReference type="InParanoid" id="Q9RRK7"/>
<keyword evidence="3" id="KW-1185">Reference proteome</keyword>